<comment type="caution">
    <text evidence="2">The sequence shown here is derived from an EMBL/GenBank/DDBJ whole genome shotgun (WGS) entry which is preliminary data.</text>
</comment>
<feature type="compositionally biased region" description="Basic residues" evidence="1">
    <location>
        <begin position="1"/>
        <end position="11"/>
    </location>
</feature>
<gene>
    <name evidence="2" type="ORF">M0R45_035915</name>
</gene>
<evidence type="ECO:0000313" key="2">
    <source>
        <dbReference type="EMBL" id="KAK9912041.1"/>
    </source>
</evidence>
<accession>A0AAW1VYA9</accession>
<dbReference type="Proteomes" id="UP001457282">
    <property type="component" value="Unassembled WGS sequence"/>
</dbReference>
<sequence length="246" mass="27900">MQRGGTRKRCQAHSNPSENPTKAFDFKRLGSSSPDPTTPLATPPSRITVPHVEPAHEPFQAESPPWAADNPPTEGKDPEFQKSSPLDNKPIKTELPQFQMCSSLYTMTIKTEGTSEYTRVFQEIGGQHTYLVPRFRSCKRSISPEDAKQAVYCQHAAKSCLDKAREKRLTELEKIKNKNKQEKKRTEEEKVSSNTLVAQIEESRNKLSEELQRTNSTKAALEEEKSKEHHCGLDLSWMDVKDDTDE</sequence>
<feature type="compositionally biased region" description="Basic and acidic residues" evidence="1">
    <location>
        <begin position="220"/>
        <end position="232"/>
    </location>
</feature>
<feature type="compositionally biased region" description="Basic and acidic residues" evidence="1">
    <location>
        <begin position="173"/>
        <end position="191"/>
    </location>
</feature>
<keyword evidence="3" id="KW-1185">Reference proteome</keyword>
<organism evidence="2 3">
    <name type="scientific">Rubus argutus</name>
    <name type="common">Southern blackberry</name>
    <dbReference type="NCBI Taxonomy" id="59490"/>
    <lineage>
        <taxon>Eukaryota</taxon>
        <taxon>Viridiplantae</taxon>
        <taxon>Streptophyta</taxon>
        <taxon>Embryophyta</taxon>
        <taxon>Tracheophyta</taxon>
        <taxon>Spermatophyta</taxon>
        <taxon>Magnoliopsida</taxon>
        <taxon>eudicotyledons</taxon>
        <taxon>Gunneridae</taxon>
        <taxon>Pentapetalae</taxon>
        <taxon>rosids</taxon>
        <taxon>fabids</taxon>
        <taxon>Rosales</taxon>
        <taxon>Rosaceae</taxon>
        <taxon>Rosoideae</taxon>
        <taxon>Rosoideae incertae sedis</taxon>
        <taxon>Rubus</taxon>
    </lineage>
</organism>
<feature type="region of interest" description="Disordered" evidence="1">
    <location>
        <begin position="173"/>
        <end position="246"/>
    </location>
</feature>
<dbReference type="AlphaFoldDB" id="A0AAW1VYA9"/>
<name>A0AAW1VYA9_RUBAR</name>
<evidence type="ECO:0000313" key="3">
    <source>
        <dbReference type="Proteomes" id="UP001457282"/>
    </source>
</evidence>
<feature type="compositionally biased region" description="Basic and acidic residues" evidence="1">
    <location>
        <begin position="201"/>
        <end position="212"/>
    </location>
</feature>
<protein>
    <submittedName>
        <fullName evidence="2">Uncharacterized protein</fullName>
    </submittedName>
</protein>
<proteinExistence type="predicted"/>
<dbReference type="EMBL" id="JBEDUW010000007">
    <property type="protein sequence ID" value="KAK9912041.1"/>
    <property type="molecule type" value="Genomic_DNA"/>
</dbReference>
<evidence type="ECO:0000256" key="1">
    <source>
        <dbReference type="SAM" id="MobiDB-lite"/>
    </source>
</evidence>
<feature type="region of interest" description="Disordered" evidence="1">
    <location>
        <begin position="1"/>
        <end position="91"/>
    </location>
</feature>
<reference evidence="2 3" key="1">
    <citation type="journal article" date="2023" name="G3 (Bethesda)">
        <title>A chromosome-length genome assembly and annotation of blackberry (Rubus argutus, cv. 'Hillquist').</title>
        <authorList>
            <person name="Bruna T."/>
            <person name="Aryal R."/>
            <person name="Dudchenko O."/>
            <person name="Sargent D.J."/>
            <person name="Mead D."/>
            <person name="Buti M."/>
            <person name="Cavallini A."/>
            <person name="Hytonen T."/>
            <person name="Andres J."/>
            <person name="Pham M."/>
            <person name="Weisz D."/>
            <person name="Mascagni F."/>
            <person name="Usai G."/>
            <person name="Natali L."/>
            <person name="Bassil N."/>
            <person name="Fernandez G.E."/>
            <person name="Lomsadze A."/>
            <person name="Armour M."/>
            <person name="Olukolu B."/>
            <person name="Poorten T."/>
            <person name="Britton C."/>
            <person name="Davik J."/>
            <person name="Ashrafi H."/>
            <person name="Aiden E.L."/>
            <person name="Borodovsky M."/>
            <person name="Worthington M."/>
        </authorList>
    </citation>
    <scope>NUCLEOTIDE SEQUENCE [LARGE SCALE GENOMIC DNA]</scope>
    <source>
        <strain evidence="2">PI 553951</strain>
    </source>
</reference>